<dbReference type="PROSITE" id="PS51257">
    <property type="entry name" value="PROKAR_LIPOPROTEIN"/>
    <property type="match status" value="1"/>
</dbReference>
<dbReference type="RefSeq" id="WP_327786710.1">
    <property type="nucleotide sequence ID" value="NZ_JAGGJZ010000005.1"/>
</dbReference>
<dbReference type="Proteomes" id="UP000783390">
    <property type="component" value="Unassembled WGS sequence"/>
</dbReference>
<evidence type="ECO:0000313" key="3">
    <source>
        <dbReference type="Proteomes" id="UP000783390"/>
    </source>
</evidence>
<dbReference type="Pfam" id="PF26353">
    <property type="entry name" value="YhfM"/>
    <property type="match status" value="1"/>
</dbReference>
<evidence type="ECO:0000313" key="2">
    <source>
        <dbReference type="EMBL" id="MBP1890262.1"/>
    </source>
</evidence>
<name>A0ABS4F210_9CLOT</name>
<sequence>MKKSRITKILMLCTMLIIGVTMVGCSPLNDAMVKLGLRNNDFNYMKTNKVDEIIIESSRDTGFRFKVTDPKAIQEIYKELSSGNPESERSSLDPDYIFKIHSGDQVKTYNYVVGVSESGKGNFYNDTNAYKVPKNLDQTIINNLSFIRRPRDFNSIYYGTIMKVLEMNKDQLGNGKYKVGINILGDIDCVKYVFSVDLQGFQKDVQKIIPGAEIMKKDNSQDFNVIVNVQNKGYDSSTFRTLITIDNKTDNVYSKYYVVGHYDFKKWDITVGKNGQKPENW</sequence>
<comment type="caution">
    <text evidence="2">The sequence shown here is derived from an EMBL/GenBank/DDBJ whole genome shotgun (WGS) entry which is preliminary data.</text>
</comment>
<keyword evidence="3" id="KW-1185">Reference proteome</keyword>
<protein>
    <recommendedName>
        <fullName evidence="1">YhfM-like domain-containing protein</fullName>
    </recommendedName>
</protein>
<gene>
    <name evidence="2" type="ORF">J2Z53_001852</name>
</gene>
<dbReference type="InterPro" id="IPR058780">
    <property type="entry name" value="YhfM-like_dom"/>
</dbReference>
<feature type="domain" description="YhfM-like" evidence="1">
    <location>
        <begin position="47"/>
        <end position="149"/>
    </location>
</feature>
<proteinExistence type="predicted"/>
<accession>A0ABS4F210</accession>
<evidence type="ECO:0000259" key="1">
    <source>
        <dbReference type="Pfam" id="PF26353"/>
    </source>
</evidence>
<dbReference type="EMBL" id="JAGGJZ010000005">
    <property type="protein sequence ID" value="MBP1890262.1"/>
    <property type="molecule type" value="Genomic_DNA"/>
</dbReference>
<reference evidence="2 3" key="1">
    <citation type="submission" date="2021-03" db="EMBL/GenBank/DDBJ databases">
        <title>Genomic Encyclopedia of Type Strains, Phase IV (KMG-IV): sequencing the most valuable type-strain genomes for metagenomic binning, comparative biology and taxonomic classification.</title>
        <authorList>
            <person name="Goeker M."/>
        </authorList>
    </citation>
    <scope>NUCLEOTIDE SEQUENCE [LARGE SCALE GENOMIC DNA]</scope>
    <source>
        <strain evidence="2 3">DSM 3984</strain>
    </source>
</reference>
<organism evidence="2 3">
    <name type="scientific">Clostridium moniliforme</name>
    <dbReference type="NCBI Taxonomy" id="39489"/>
    <lineage>
        <taxon>Bacteria</taxon>
        <taxon>Bacillati</taxon>
        <taxon>Bacillota</taxon>
        <taxon>Clostridia</taxon>
        <taxon>Eubacteriales</taxon>
        <taxon>Clostridiaceae</taxon>
        <taxon>Clostridium</taxon>
    </lineage>
</organism>